<sequence length="227" mass="26455">MCLYGKCETCVKRQLTPSLPSFSRGRPNAESKKKRIEESKASNSKIRCSSCDVVFKCKKNLMCHIKTHKNIRDQICDYPGCSNAFKQSGQLKTHFRLHTKEDPYICPVDGCPNRFKHSNRFCTNHKVKGIRRDESFEELRLKFSENGENLSVEERRWINLRNPYSKKGLNLFPIDENLPERSDAEAAEVLEGFQRTVAEEYKRQRLGPSPKERFYKVLRSNNISKKC</sequence>
<keyword evidence="8" id="KW-1185">Reference proteome</keyword>
<gene>
    <name evidence="7" type="ORF">TNCT_729311</name>
</gene>
<dbReference type="GO" id="GO:0000978">
    <property type="term" value="F:RNA polymerase II cis-regulatory region sequence-specific DNA binding"/>
    <property type="evidence" value="ECO:0007669"/>
    <property type="project" value="TreeGrafter"/>
</dbReference>
<dbReference type="GO" id="GO:0005667">
    <property type="term" value="C:transcription regulator complex"/>
    <property type="evidence" value="ECO:0007669"/>
    <property type="project" value="TreeGrafter"/>
</dbReference>
<dbReference type="GO" id="GO:0000785">
    <property type="term" value="C:chromatin"/>
    <property type="evidence" value="ECO:0007669"/>
    <property type="project" value="TreeGrafter"/>
</dbReference>
<dbReference type="EMBL" id="BMAO01038098">
    <property type="protein sequence ID" value="GFR22579.1"/>
    <property type="molecule type" value="Genomic_DNA"/>
</dbReference>
<keyword evidence="1" id="KW-0479">Metal-binding</keyword>
<protein>
    <recommendedName>
        <fullName evidence="6">C2H2-type domain-containing protein</fullName>
    </recommendedName>
</protein>
<dbReference type="AlphaFoldDB" id="A0A8X6II10"/>
<evidence type="ECO:0000256" key="2">
    <source>
        <dbReference type="ARBA" id="ARBA00022737"/>
    </source>
</evidence>
<dbReference type="PANTHER" id="PTHR14003:SF26">
    <property type="entry name" value="ZINC FINGER PROTEIN 367"/>
    <property type="match status" value="1"/>
</dbReference>
<evidence type="ECO:0000313" key="7">
    <source>
        <dbReference type="EMBL" id="GFR22579.1"/>
    </source>
</evidence>
<keyword evidence="2" id="KW-0677">Repeat</keyword>
<proteinExistence type="predicted"/>
<dbReference type="PANTHER" id="PTHR14003">
    <property type="entry name" value="TRANSCRIPTIONAL REPRESSOR PROTEIN YY"/>
    <property type="match status" value="1"/>
</dbReference>
<dbReference type="SMART" id="SM00355">
    <property type="entry name" value="ZnF_C2H2"/>
    <property type="match status" value="2"/>
</dbReference>
<evidence type="ECO:0000256" key="4">
    <source>
        <dbReference type="ARBA" id="ARBA00022833"/>
    </source>
</evidence>
<accession>A0A8X6II10</accession>
<evidence type="ECO:0000256" key="3">
    <source>
        <dbReference type="ARBA" id="ARBA00022771"/>
    </source>
</evidence>
<dbReference type="PROSITE" id="PS50157">
    <property type="entry name" value="ZINC_FINGER_C2H2_2"/>
    <property type="match status" value="2"/>
</dbReference>
<dbReference type="SUPFAM" id="SSF57667">
    <property type="entry name" value="beta-beta-alpha zinc fingers"/>
    <property type="match status" value="1"/>
</dbReference>
<keyword evidence="4" id="KW-0862">Zinc</keyword>
<keyword evidence="3 5" id="KW-0863">Zinc-finger</keyword>
<reference evidence="7" key="1">
    <citation type="submission" date="2020-07" db="EMBL/GenBank/DDBJ databases">
        <title>Multicomponent nature underlies the extraordinary mechanical properties of spider dragline silk.</title>
        <authorList>
            <person name="Kono N."/>
            <person name="Nakamura H."/>
            <person name="Mori M."/>
            <person name="Yoshida Y."/>
            <person name="Ohtoshi R."/>
            <person name="Malay A.D."/>
            <person name="Moran D.A.P."/>
            <person name="Tomita M."/>
            <person name="Numata K."/>
            <person name="Arakawa K."/>
        </authorList>
    </citation>
    <scope>NUCLEOTIDE SEQUENCE</scope>
</reference>
<dbReference type="GO" id="GO:0031519">
    <property type="term" value="C:PcG protein complex"/>
    <property type="evidence" value="ECO:0007669"/>
    <property type="project" value="TreeGrafter"/>
</dbReference>
<dbReference type="OrthoDB" id="3437960at2759"/>
<evidence type="ECO:0000256" key="5">
    <source>
        <dbReference type="PROSITE-ProRule" id="PRU00042"/>
    </source>
</evidence>
<dbReference type="Proteomes" id="UP000887116">
    <property type="component" value="Unassembled WGS sequence"/>
</dbReference>
<dbReference type="InterPro" id="IPR013087">
    <property type="entry name" value="Znf_C2H2_type"/>
</dbReference>
<comment type="caution">
    <text evidence="7">The sequence shown here is derived from an EMBL/GenBank/DDBJ whole genome shotgun (WGS) entry which is preliminary data.</text>
</comment>
<dbReference type="Gene3D" id="3.30.160.60">
    <property type="entry name" value="Classic Zinc Finger"/>
    <property type="match status" value="1"/>
</dbReference>
<dbReference type="GO" id="GO:0000981">
    <property type="term" value="F:DNA-binding transcription factor activity, RNA polymerase II-specific"/>
    <property type="evidence" value="ECO:0007669"/>
    <property type="project" value="TreeGrafter"/>
</dbReference>
<name>A0A8X6II10_TRICU</name>
<evidence type="ECO:0000259" key="6">
    <source>
        <dbReference type="PROSITE" id="PS50157"/>
    </source>
</evidence>
<dbReference type="PROSITE" id="PS00028">
    <property type="entry name" value="ZINC_FINGER_C2H2_1"/>
    <property type="match status" value="2"/>
</dbReference>
<evidence type="ECO:0000256" key="1">
    <source>
        <dbReference type="ARBA" id="ARBA00022723"/>
    </source>
</evidence>
<dbReference type="InterPro" id="IPR036236">
    <property type="entry name" value="Znf_C2H2_sf"/>
</dbReference>
<evidence type="ECO:0000313" key="8">
    <source>
        <dbReference type="Proteomes" id="UP000887116"/>
    </source>
</evidence>
<dbReference type="FunFam" id="3.30.160.60:FF:000072">
    <property type="entry name" value="zinc finger protein 143 isoform X1"/>
    <property type="match status" value="1"/>
</dbReference>
<dbReference type="GO" id="GO:0008270">
    <property type="term" value="F:zinc ion binding"/>
    <property type="evidence" value="ECO:0007669"/>
    <property type="project" value="UniProtKB-KW"/>
</dbReference>
<feature type="domain" description="C2H2-type" evidence="6">
    <location>
        <begin position="74"/>
        <end position="103"/>
    </location>
</feature>
<organism evidence="7 8">
    <name type="scientific">Trichonephila clavata</name>
    <name type="common">Joro spider</name>
    <name type="synonym">Nephila clavata</name>
    <dbReference type="NCBI Taxonomy" id="2740835"/>
    <lineage>
        <taxon>Eukaryota</taxon>
        <taxon>Metazoa</taxon>
        <taxon>Ecdysozoa</taxon>
        <taxon>Arthropoda</taxon>
        <taxon>Chelicerata</taxon>
        <taxon>Arachnida</taxon>
        <taxon>Araneae</taxon>
        <taxon>Araneomorphae</taxon>
        <taxon>Entelegynae</taxon>
        <taxon>Araneoidea</taxon>
        <taxon>Nephilidae</taxon>
        <taxon>Trichonephila</taxon>
    </lineage>
</organism>
<feature type="domain" description="C2H2-type" evidence="6">
    <location>
        <begin position="46"/>
        <end position="73"/>
    </location>
</feature>